<dbReference type="GO" id="GO:0016020">
    <property type="term" value="C:membrane"/>
    <property type="evidence" value="ECO:0007669"/>
    <property type="project" value="UniProtKB-SubCell"/>
</dbReference>
<feature type="transmembrane region" description="Helical" evidence="6">
    <location>
        <begin position="192"/>
        <end position="210"/>
    </location>
</feature>
<dbReference type="InterPro" id="IPR004752">
    <property type="entry name" value="AmpG_permease/AT-1"/>
</dbReference>
<feature type="transmembrane region" description="Helical" evidence="6">
    <location>
        <begin position="316"/>
        <end position="337"/>
    </location>
</feature>
<dbReference type="EMBL" id="PIPX01000001">
    <property type="protein sequence ID" value="RUO55993.1"/>
    <property type="molecule type" value="Genomic_DNA"/>
</dbReference>
<feature type="transmembrane region" description="Helical" evidence="6">
    <location>
        <begin position="249"/>
        <end position="272"/>
    </location>
</feature>
<evidence type="ECO:0000256" key="6">
    <source>
        <dbReference type="SAM" id="Phobius"/>
    </source>
</evidence>
<evidence type="ECO:0000256" key="1">
    <source>
        <dbReference type="ARBA" id="ARBA00004141"/>
    </source>
</evidence>
<evidence type="ECO:0000256" key="5">
    <source>
        <dbReference type="ARBA" id="ARBA00023136"/>
    </source>
</evidence>
<dbReference type="RefSeq" id="WP_126770859.1">
    <property type="nucleotide sequence ID" value="NZ_PIPX01000001.1"/>
</dbReference>
<evidence type="ECO:0000256" key="2">
    <source>
        <dbReference type="ARBA" id="ARBA00022448"/>
    </source>
</evidence>
<feature type="transmembrane region" description="Helical" evidence="6">
    <location>
        <begin position="57"/>
        <end position="74"/>
    </location>
</feature>
<dbReference type="Proteomes" id="UP000287649">
    <property type="component" value="Unassembled WGS sequence"/>
</dbReference>
<evidence type="ECO:0000313" key="8">
    <source>
        <dbReference type="Proteomes" id="UP000287649"/>
    </source>
</evidence>
<dbReference type="NCBIfam" id="TIGR00901">
    <property type="entry name" value="2A0125"/>
    <property type="match status" value="1"/>
</dbReference>
<accession>A0A432Y4Z8</accession>
<dbReference type="AlphaFoldDB" id="A0A432Y4Z8"/>
<feature type="transmembrane region" description="Helical" evidence="6">
    <location>
        <begin position="21"/>
        <end position="45"/>
    </location>
</feature>
<keyword evidence="2" id="KW-0813">Transport</keyword>
<dbReference type="PANTHER" id="PTHR12778">
    <property type="entry name" value="SOLUTE CARRIER FAMILY 33 ACETYL-COA TRANSPORTER -RELATED"/>
    <property type="match status" value="1"/>
</dbReference>
<dbReference type="GO" id="GO:0022857">
    <property type="term" value="F:transmembrane transporter activity"/>
    <property type="evidence" value="ECO:0007669"/>
    <property type="project" value="InterPro"/>
</dbReference>
<keyword evidence="3 6" id="KW-0812">Transmembrane</keyword>
<dbReference type="InterPro" id="IPR011701">
    <property type="entry name" value="MFS"/>
</dbReference>
<dbReference type="OrthoDB" id="9787815at2"/>
<dbReference type="PANTHER" id="PTHR12778:SF10">
    <property type="entry name" value="MAJOR FACILITATOR SUPERFAMILY DOMAIN-CONTAINING PROTEIN 3"/>
    <property type="match status" value="1"/>
</dbReference>
<keyword evidence="5 6" id="KW-0472">Membrane</keyword>
<keyword evidence="8" id="KW-1185">Reference proteome</keyword>
<evidence type="ECO:0000256" key="3">
    <source>
        <dbReference type="ARBA" id="ARBA00022692"/>
    </source>
</evidence>
<gene>
    <name evidence="7" type="ORF">CWI70_04255</name>
</gene>
<dbReference type="Pfam" id="PF07690">
    <property type="entry name" value="MFS_1"/>
    <property type="match status" value="1"/>
</dbReference>
<feature type="transmembrane region" description="Helical" evidence="6">
    <location>
        <begin position="95"/>
        <end position="113"/>
    </location>
</feature>
<reference evidence="8" key="1">
    <citation type="journal article" date="2018" name="Front. Microbiol.">
        <title>Genome-Based Analysis Reveals the Taxonomy and Diversity of the Family Idiomarinaceae.</title>
        <authorList>
            <person name="Liu Y."/>
            <person name="Lai Q."/>
            <person name="Shao Z."/>
        </authorList>
    </citation>
    <scope>NUCLEOTIDE SEQUENCE [LARGE SCALE GENOMIC DNA]</scope>
    <source>
        <strain evidence="8">PO-M2</strain>
    </source>
</reference>
<dbReference type="InterPro" id="IPR036259">
    <property type="entry name" value="MFS_trans_sf"/>
</dbReference>
<feature type="transmembrane region" description="Helical" evidence="6">
    <location>
        <begin position="292"/>
        <end position="309"/>
    </location>
</feature>
<proteinExistence type="predicted"/>
<name>A0A432Y4Z8_9GAMM</name>
<sequence>MSSTDTQQPWYKDFRVYLEPRIWVIFLFGIMSGFPWVLIGSMLSAWLQEAGVSRSEIGLFGMVFVAYSVNALWSPLVDRVKLPLLQPWLGQRRSWLALCLVILIAATLSLSGLNLAQNAFWVAAGALAIAVASATQDIAIDAFRIETFSQDESHLQSAGAAMATAGWWTGYSGLGALPFFLVDGTAWDWQAAYKIMAGVLAVQLIIVLAVRESTRYRAQLKPFTRWQDWFRTTLVDPIAEFFKRAGWRLAVAILSFIFLFKIGEAFLGRMSIVFYKEVGFTNDDIAVYSKMVTWWVTIVFAIIGSMVNVRLGTMRGLFIGGIAMAASNLMFAWIAVVGPDTNLLLAAVIIDGFTGAWSTVAFVAFISLLCNRAFTATQYALLASLGNLGRTLLSSYSGFVVDWLNGDWSLFFILTAVMVTPGLLLLIVLRKALHRIQAPSADTELARDK</sequence>
<organism evidence="7 8">
    <name type="scientific">Pseudidiomarina homiensis</name>
    <dbReference type="NCBI Taxonomy" id="364198"/>
    <lineage>
        <taxon>Bacteria</taxon>
        <taxon>Pseudomonadati</taxon>
        <taxon>Pseudomonadota</taxon>
        <taxon>Gammaproteobacteria</taxon>
        <taxon>Alteromonadales</taxon>
        <taxon>Idiomarinaceae</taxon>
        <taxon>Pseudidiomarina</taxon>
    </lineage>
</organism>
<feature type="transmembrane region" description="Helical" evidence="6">
    <location>
        <begin position="343"/>
        <end position="367"/>
    </location>
</feature>
<dbReference type="Gene3D" id="1.20.1250.20">
    <property type="entry name" value="MFS general substrate transporter like domains"/>
    <property type="match status" value="2"/>
</dbReference>
<keyword evidence="4 6" id="KW-1133">Transmembrane helix</keyword>
<evidence type="ECO:0000313" key="7">
    <source>
        <dbReference type="EMBL" id="RUO55993.1"/>
    </source>
</evidence>
<evidence type="ECO:0000256" key="4">
    <source>
        <dbReference type="ARBA" id="ARBA00022989"/>
    </source>
</evidence>
<comment type="caution">
    <text evidence="7">The sequence shown here is derived from an EMBL/GenBank/DDBJ whole genome shotgun (WGS) entry which is preliminary data.</text>
</comment>
<comment type="subcellular location">
    <subcellularLocation>
        <location evidence="1">Membrane</location>
        <topology evidence="1">Multi-pass membrane protein</topology>
    </subcellularLocation>
</comment>
<dbReference type="SUPFAM" id="SSF103473">
    <property type="entry name" value="MFS general substrate transporter"/>
    <property type="match status" value="1"/>
</dbReference>
<feature type="transmembrane region" description="Helical" evidence="6">
    <location>
        <begin position="379"/>
        <end position="396"/>
    </location>
</feature>
<protein>
    <submittedName>
        <fullName evidence="7">MFS transporter</fullName>
    </submittedName>
</protein>
<feature type="transmembrane region" description="Helical" evidence="6">
    <location>
        <begin position="408"/>
        <end position="429"/>
    </location>
</feature>
<feature type="transmembrane region" description="Helical" evidence="6">
    <location>
        <begin position="119"/>
        <end position="140"/>
    </location>
</feature>